<dbReference type="GO" id="GO:0005886">
    <property type="term" value="C:plasma membrane"/>
    <property type="evidence" value="ECO:0007669"/>
    <property type="project" value="UniProtKB-SubCell"/>
</dbReference>
<evidence type="ECO:0000256" key="7">
    <source>
        <dbReference type="RuleBase" id="RU363032"/>
    </source>
</evidence>
<dbReference type="PATRIC" id="fig|1195236.3.peg.1404"/>
<evidence type="ECO:0000256" key="5">
    <source>
        <dbReference type="ARBA" id="ARBA00022989"/>
    </source>
</evidence>
<evidence type="ECO:0000256" key="3">
    <source>
        <dbReference type="ARBA" id="ARBA00022475"/>
    </source>
</evidence>
<keyword evidence="10" id="KW-1185">Reference proteome</keyword>
<organism evidence="9 10">
    <name type="scientific">Ruminiclostridium cellobioparum subsp. termitidis CT1112</name>
    <dbReference type="NCBI Taxonomy" id="1195236"/>
    <lineage>
        <taxon>Bacteria</taxon>
        <taxon>Bacillati</taxon>
        <taxon>Bacillota</taxon>
        <taxon>Clostridia</taxon>
        <taxon>Eubacteriales</taxon>
        <taxon>Oscillospiraceae</taxon>
        <taxon>Ruminiclostridium</taxon>
    </lineage>
</organism>
<protein>
    <submittedName>
        <fullName evidence="9">ABC-type sugar transport system, permease component</fullName>
    </submittedName>
</protein>
<dbReference type="PROSITE" id="PS50928">
    <property type="entry name" value="ABC_TM1"/>
    <property type="match status" value="1"/>
</dbReference>
<dbReference type="InterPro" id="IPR000515">
    <property type="entry name" value="MetI-like"/>
</dbReference>
<dbReference type="AlphaFoldDB" id="S0FUY2"/>
<dbReference type="Gene3D" id="1.10.3720.10">
    <property type="entry name" value="MetI-like"/>
    <property type="match status" value="1"/>
</dbReference>
<evidence type="ECO:0000256" key="6">
    <source>
        <dbReference type="ARBA" id="ARBA00023136"/>
    </source>
</evidence>
<feature type="transmembrane region" description="Helical" evidence="7">
    <location>
        <begin position="196"/>
        <end position="215"/>
    </location>
</feature>
<dbReference type="eggNOG" id="COG0395">
    <property type="taxonomic scope" value="Bacteria"/>
</dbReference>
<feature type="domain" description="ABC transmembrane type-1" evidence="8">
    <location>
        <begin position="68"/>
        <end position="259"/>
    </location>
</feature>
<dbReference type="InterPro" id="IPR035906">
    <property type="entry name" value="MetI-like_sf"/>
</dbReference>
<keyword evidence="6 7" id="KW-0472">Membrane</keyword>
<feature type="transmembrane region" description="Helical" evidence="7">
    <location>
        <begin position="105"/>
        <end position="125"/>
    </location>
</feature>
<evidence type="ECO:0000313" key="9">
    <source>
        <dbReference type="EMBL" id="EMS72964.1"/>
    </source>
</evidence>
<evidence type="ECO:0000256" key="2">
    <source>
        <dbReference type="ARBA" id="ARBA00022448"/>
    </source>
</evidence>
<keyword evidence="5 7" id="KW-1133">Transmembrane helix</keyword>
<dbReference type="CDD" id="cd06261">
    <property type="entry name" value="TM_PBP2"/>
    <property type="match status" value="1"/>
</dbReference>
<feature type="transmembrane region" description="Helical" evidence="7">
    <location>
        <begin position="12"/>
        <end position="31"/>
    </location>
</feature>
<feature type="transmembrane region" description="Helical" evidence="7">
    <location>
        <begin position="236"/>
        <end position="258"/>
    </location>
</feature>
<dbReference type="PANTHER" id="PTHR43744:SF12">
    <property type="entry name" value="ABC TRANSPORTER PERMEASE PROTEIN MG189-RELATED"/>
    <property type="match status" value="1"/>
</dbReference>
<keyword evidence="4 7" id="KW-0812">Transmembrane</keyword>
<dbReference type="RefSeq" id="WP_004624714.1">
    <property type="nucleotide sequence ID" value="NZ_AORV01000025.1"/>
</dbReference>
<proteinExistence type="inferred from homology"/>
<dbReference type="GO" id="GO:0055085">
    <property type="term" value="P:transmembrane transport"/>
    <property type="evidence" value="ECO:0007669"/>
    <property type="project" value="InterPro"/>
</dbReference>
<feature type="transmembrane region" description="Helical" evidence="7">
    <location>
        <begin position="43"/>
        <end position="60"/>
    </location>
</feature>
<name>S0FUY2_RUMCE</name>
<dbReference type="Proteomes" id="UP000014155">
    <property type="component" value="Unassembled WGS sequence"/>
</dbReference>
<dbReference type="Pfam" id="PF00528">
    <property type="entry name" value="BPD_transp_1"/>
    <property type="match status" value="1"/>
</dbReference>
<gene>
    <name evidence="9" type="ORF">CTER_1108</name>
</gene>
<reference evidence="9 10" key="1">
    <citation type="journal article" date="2013" name="Genome Announc.">
        <title>Draft Genome Sequence of the Cellulolytic, Mesophilic, Anaerobic Bacterium Clostridium termitidis Strain CT1112 (DSM 5398).</title>
        <authorList>
            <person name="Lal S."/>
            <person name="Ramachandran U."/>
            <person name="Zhang X."/>
            <person name="Munir R."/>
            <person name="Sparling R."/>
            <person name="Levin D.B."/>
        </authorList>
    </citation>
    <scope>NUCLEOTIDE SEQUENCE [LARGE SCALE GENOMIC DNA]</scope>
    <source>
        <strain evidence="9 10">CT1112</strain>
    </source>
</reference>
<keyword evidence="9" id="KW-0762">Sugar transport</keyword>
<dbReference type="PANTHER" id="PTHR43744">
    <property type="entry name" value="ABC TRANSPORTER PERMEASE PROTEIN MG189-RELATED-RELATED"/>
    <property type="match status" value="1"/>
</dbReference>
<dbReference type="STRING" id="1195236.CTER_1108"/>
<keyword evidence="3" id="KW-1003">Cell membrane</keyword>
<evidence type="ECO:0000256" key="4">
    <source>
        <dbReference type="ARBA" id="ARBA00022692"/>
    </source>
</evidence>
<feature type="transmembrane region" description="Helical" evidence="7">
    <location>
        <begin position="72"/>
        <end position="93"/>
    </location>
</feature>
<comment type="subcellular location">
    <subcellularLocation>
        <location evidence="1 7">Cell membrane</location>
        <topology evidence="1 7">Multi-pass membrane protein</topology>
    </subcellularLocation>
</comment>
<dbReference type="EMBL" id="AORV01000025">
    <property type="protein sequence ID" value="EMS72964.1"/>
    <property type="molecule type" value="Genomic_DNA"/>
</dbReference>
<accession>S0FUY2</accession>
<dbReference type="SUPFAM" id="SSF161098">
    <property type="entry name" value="MetI-like"/>
    <property type="match status" value="1"/>
</dbReference>
<feature type="transmembrane region" description="Helical" evidence="7">
    <location>
        <begin position="137"/>
        <end position="159"/>
    </location>
</feature>
<comment type="similarity">
    <text evidence="7">Belongs to the binding-protein-dependent transport system permease family.</text>
</comment>
<comment type="caution">
    <text evidence="9">The sequence shown here is derived from an EMBL/GenBank/DDBJ whole genome shotgun (WGS) entry which is preliminary data.</text>
</comment>
<sequence>MTKQITLKALLYFVAILFLIIFGFPFVFVLITSIKDQNGYMQSFWNIPSTFYIGNFIAVFKANFLRYLFNSLFVAGISVSLAIFIASMASFALATMKFKLNKAVFMLFLVGMMIPAHTTLIPIFALNRQLGLLDKTYGLIGPYTSFAIPISVFIMTGFFKEVPKSIQESAYIDGASVFRIYGQIMLPLSLPAVSTVAIFNFLACWNEFIFGLTLINSPSQKTLPIGIREFYGAESINIPAILTAVLVASLPVMIFYFLCQEQVIKGLSAGAVKE</sequence>
<keyword evidence="2 7" id="KW-0813">Transport</keyword>
<evidence type="ECO:0000259" key="8">
    <source>
        <dbReference type="PROSITE" id="PS50928"/>
    </source>
</evidence>
<evidence type="ECO:0000256" key="1">
    <source>
        <dbReference type="ARBA" id="ARBA00004651"/>
    </source>
</evidence>
<evidence type="ECO:0000313" key="10">
    <source>
        <dbReference type="Proteomes" id="UP000014155"/>
    </source>
</evidence>